<feature type="non-terminal residue" evidence="2">
    <location>
        <position position="93"/>
    </location>
</feature>
<feature type="region of interest" description="Disordered" evidence="1">
    <location>
        <begin position="54"/>
        <end position="93"/>
    </location>
</feature>
<keyword evidence="3" id="KW-1185">Reference proteome</keyword>
<comment type="caution">
    <text evidence="2">The sequence shown here is derived from an EMBL/GenBank/DDBJ whole genome shotgun (WGS) entry which is preliminary data.</text>
</comment>
<organism evidence="2 3">
    <name type="scientific">Cardiobacterium hominis (strain ATCC 15826 / DSM 8339 / NCTC 10426 / 6573)</name>
    <dbReference type="NCBI Taxonomy" id="638300"/>
    <lineage>
        <taxon>Bacteria</taxon>
        <taxon>Pseudomonadati</taxon>
        <taxon>Pseudomonadota</taxon>
        <taxon>Gammaproteobacteria</taxon>
        <taxon>Cardiobacteriales</taxon>
        <taxon>Cardiobacteriaceae</taxon>
        <taxon>Cardiobacterium</taxon>
    </lineage>
</organism>
<evidence type="ECO:0000256" key="1">
    <source>
        <dbReference type="SAM" id="MobiDB-lite"/>
    </source>
</evidence>
<sequence>MNTKNAFSAAQSRSKKMAGKMASNDINARLAANVLTAASAFKTTNFGQPIARANKRLRSSPPSTDAAARPSTAICTRRTLPAARKSQHHHGYH</sequence>
<feature type="region of interest" description="Disordered" evidence="1">
    <location>
        <begin position="1"/>
        <end position="21"/>
    </location>
</feature>
<protein>
    <submittedName>
        <fullName evidence="2">Uncharacterized protein</fullName>
    </submittedName>
</protein>
<dbReference type="AlphaFoldDB" id="C8N6M2"/>
<dbReference type="Proteomes" id="UP000004870">
    <property type="component" value="Unassembled WGS sequence"/>
</dbReference>
<feature type="compositionally biased region" description="Polar residues" evidence="1">
    <location>
        <begin position="1"/>
        <end position="12"/>
    </location>
</feature>
<dbReference type="EMBL" id="ACKY01000009">
    <property type="protein sequence ID" value="EEV89746.1"/>
    <property type="molecule type" value="Genomic_DNA"/>
</dbReference>
<reference evidence="2 3" key="1">
    <citation type="submission" date="2009-08" db="EMBL/GenBank/DDBJ databases">
        <authorList>
            <person name="Qin X."/>
            <person name="Bachman B."/>
            <person name="Battles P."/>
            <person name="Bell A."/>
            <person name="Bess C."/>
            <person name="Bickham C."/>
            <person name="Chaboub L."/>
            <person name="Chen D."/>
            <person name="Coyle M."/>
            <person name="Deiros D.R."/>
            <person name="Dinh H."/>
            <person name="Forbes L."/>
            <person name="Fowler G."/>
            <person name="Francisco L."/>
            <person name="Fu Q."/>
            <person name="Gubbala S."/>
            <person name="Hale W."/>
            <person name="Han Y."/>
            <person name="Hemphill L."/>
            <person name="Highlander S.K."/>
            <person name="Hirani K."/>
            <person name="Hogues M."/>
            <person name="Jackson L."/>
            <person name="Jakkamsetti A."/>
            <person name="Javaid M."/>
            <person name="Jiang H."/>
            <person name="Korchina V."/>
            <person name="Kovar C."/>
            <person name="Lara F."/>
            <person name="Lee S."/>
            <person name="Mata R."/>
            <person name="Mathew T."/>
            <person name="Moen C."/>
            <person name="Morales K."/>
            <person name="Munidasa M."/>
            <person name="Nazareth L."/>
            <person name="Ngo R."/>
            <person name="Nguyen L."/>
            <person name="Okwuonu G."/>
            <person name="Ongeri F."/>
            <person name="Patil S."/>
            <person name="Petrosino J."/>
            <person name="Pham C."/>
            <person name="Pham P."/>
            <person name="Pu L.-L."/>
            <person name="Puazo M."/>
            <person name="Raj R."/>
            <person name="Reid J."/>
            <person name="Rouhana J."/>
            <person name="Saada N."/>
            <person name="Shang Y."/>
            <person name="Simmons D."/>
            <person name="Thornton R."/>
            <person name="Warren J."/>
            <person name="Weissenberger G."/>
            <person name="Zhang J."/>
            <person name="Zhang L."/>
            <person name="Zhou C."/>
            <person name="Zhu D."/>
            <person name="Muzny D."/>
            <person name="Worley K."/>
            <person name="Gibbs R."/>
        </authorList>
    </citation>
    <scope>NUCLEOTIDE SEQUENCE [LARGE SCALE GENOMIC DNA]</scope>
    <source>
        <strain evidence="3">ATCC 15826 / DSM 8339 / NCTC 10426 / 6573</strain>
    </source>
</reference>
<name>C8N6M2_CARH6</name>
<accession>C8N6M2</accession>
<proteinExistence type="predicted"/>
<gene>
    <name evidence="2" type="ORF">HMPREF0198_0148</name>
</gene>
<evidence type="ECO:0000313" key="3">
    <source>
        <dbReference type="Proteomes" id="UP000004870"/>
    </source>
</evidence>
<dbReference type="HOGENOM" id="CLU_2404461_0_0_6"/>
<evidence type="ECO:0000313" key="2">
    <source>
        <dbReference type="EMBL" id="EEV89746.1"/>
    </source>
</evidence>